<reference evidence="2 3" key="1">
    <citation type="journal article" date="2020" name="Genomics">
        <title>Complete, high-quality genomes from long-read metagenomic sequencing of two wolf lichen thalli reveals enigmatic genome architecture.</title>
        <authorList>
            <person name="McKenzie S.K."/>
            <person name="Walston R.F."/>
            <person name="Allen J.L."/>
        </authorList>
    </citation>
    <scope>NUCLEOTIDE SEQUENCE [LARGE SCALE GENOMIC DNA]</scope>
    <source>
        <strain evidence="2">WasteWater2</strain>
    </source>
</reference>
<feature type="compositionally biased region" description="Basic residues" evidence="1">
    <location>
        <begin position="149"/>
        <end position="159"/>
    </location>
</feature>
<dbReference type="RefSeq" id="XP_037159016.1">
    <property type="nucleotide sequence ID" value="XM_037314036.1"/>
</dbReference>
<dbReference type="GeneID" id="59293800"/>
<gene>
    <name evidence="2" type="ORF">HO173_012164</name>
</gene>
<protein>
    <submittedName>
        <fullName evidence="2">Uncharacterized protein</fullName>
    </submittedName>
</protein>
<feature type="compositionally biased region" description="Basic and acidic residues" evidence="1">
    <location>
        <begin position="111"/>
        <end position="132"/>
    </location>
</feature>
<sequence length="320" mass="34680">MEPGMVPGVGGQMFGPVSGFGGPYSGEYGGYGGLSSPGWGYQSWGNQGWGNQGWSNQIPGHFGQGYGSFPTPSMGQGTVGSFGNVSLPTSSYGGHEQGTAKWQEMQKQIRGPRDNRKPRCKEHSKDKKKEKGPLAVKDASIEKPITKSARQRANKRASQKKKEEEMKKEEEEPAQDPLTGPADLELVSLWDESRFENAGNVENAETVEAAPLTDERMESVAPSPEDIVIEVGNIDAQSLIDEVFETPSGFQFPQDQTRVGIMAGLLEQFGQERMLDLSESAAMNGTTIVWEAFQQDLFKEQIAVVVAGMPLSNSGINKSS</sequence>
<feature type="region of interest" description="Disordered" evidence="1">
    <location>
        <begin position="62"/>
        <end position="181"/>
    </location>
</feature>
<evidence type="ECO:0000256" key="1">
    <source>
        <dbReference type="SAM" id="MobiDB-lite"/>
    </source>
</evidence>
<organism evidence="2 3">
    <name type="scientific">Letharia columbiana</name>
    <dbReference type="NCBI Taxonomy" id="112416"/>
    <lineage>
        <taxon>Eukaryota</taxon>
        <taxon>Fungi</taxon>
        <taxon>Dikarya</taxon>
        <taxon>Ascomycota</taxon>
        <taxon>Pezizomycotina</taxon>
        <taxon>Lecanoromycetes</taxon>
        <taxon>OSLEUM clade</taxon>
        <taxon>Lecanoromycetidae</taxon>
        <taxon>Lecanorales</taxon>
        <taxon>Lecanorineae</taxon>
        <taxon>Parmeliaceae</taxon>
        <taxon>Letharia</taxon>
    </lineage>
</organism>
<proteinExistence type="predicted"/>
<name>A0A8H6FGL2_9LECA</name>
<evidence type="ECO:0000313" key="3">
    <source>
        <dbReference type="Proteomes" id="UP000578531"/>
    </source>
</evidence>
<feature type="compositionally biased region" description="Polar residues" evidence="1">
    <location>
        <begin position="70"/>
        <end position="92"/>
    </location>
</feature>
<evidence type="ECO:0000313" key="2">
    <source>
        <dbReference type="EMBL" id="KAF6227525.1"/>
    </source>
</evidence>
<keyword evidence="3" id="KW-1185">Reference proteome</keyword>
<accession>A0A8H6FGL2</accession>
<dbReference type="Proteomes" id="UP000578531">
    <property type="component" value="Unassembled WGS sequence"/>
</dbReference>
<comment type="caution">
    <text evidence="2">The sequence shown here is derived from an EMBL/GenBank/DDBJ whole genome shotgun (WGS) entry which is preliminary data.</text>
</comment>
<dbReference type="EMBL" id="JACCJC010000085">
    <property type="protein sequence ID" value="KAF6227525.1"/>
    <property type="molecule type" value="Genomic_DNA"/>
</dbReference>
<dbReference type="AlphaFoldDB" id="A0A8H6FGL2"/>
<dbReference type="OrthoDB" id="10565442at2759"/>
<feature type="compositionally biased region" description="Basic and acidic residues" evidence="1">
    <location>
        <begin position="160"/>
        <end position="170"/>
    </location>
</feature>